<feature type="domain" description="BHLH" evidence="2">
    <location>
        <begin position="61"/>
        <end position="119"/>
    </location>
</feature>
<dbReference type="GO" id="GO:0045944">
    <property type="term" value="P:positive regulation of transcription by RNA polymerase II"/>
    <property type="evidence" value="ECO:0007669"/>
    <property type="project" value="TreeGrafter"/>
</dbReference>
<reference evidence="4" key="1">
    <citation type="submission" date="2025-08" db="UniProtKB">
        <authorList>
            <consortium name="RefSeq"/>
        </authorList>
    </citation>
    <scope>IDENTIFICATION</scope>
</reference>
<dbReference type="PROSITE" id="PS50888">
    <property type="entry name" value="BHLH"/>
    <property type="match status" value="1"/>
</dbReference>
<dbReference type="GO" id="GO:0046983">
    <property type="term" value="F:protein dimerization activity"/>
    <property type="evidence" value="ECO:0007669"/>
    <property type="project" value="InterPro"/>
</dbReference>
<dbReference type="STRING" id="121845.A0A1S3DNX6"/>
<keyword evidence="3" id="KW-1185">Reference proteome</keyword>
<sequence>MALVADLNNNKKAKSYSLRPRSCNKKDEEEDTGDFIVQNLFKPRNKVKKKPKQKPPPLSKYRRKTANARERHRMKEINDAFETLRNAIPTVHFINENVSNEKMTKITTLKLAMKYISALSHTLRASSLDSDGDVESLASSDYTTWSTTPDIPFSSLTSSSDQEQSLTSDFLLSDSSNTDNFPEFPLEYSEYSDFSCDFPSSHDHEVSSFLFDTEFS</sequence>
<name>A0A1S3DNX6_DIACI</name>
<protein>
    <submittedName>
        <fullName evidence="4">Helix-loop-helix protein delilah</fullName>
    </submittedName>
</protein>
<evidence type="ECO:0000256" key="1">
    <source>
        <dbReference type="SAM" id="MobiDB-lite"/>
    </source>
</evidence>
<dbReference type="KEGG" id="dci:103521882"/>
<dbReference type="CDD" id="cd11431">
    <property type="entry name" value="bHLH_TS_taxi_Dei"/>
    <property type="match status" value="1"/>
</dbReference>
<dbReference type="GO" id="GO:0009653">
    <property type="term" value="P:anatomical structure morphogenesis"/>
    <property type="evidence" value="ECO:0007669"/>
    <property type="project" value="TreeGrafter"/>
</dbReference>
<dbReference type="RefSeq" id="XP_008485208.1">
    <property type="nucleotide sequence ID" value="XM_008486986.3"/>
</dbReference>
<evidence type="ECO:0000259" key="2">
    <source>
        <dbReference type="PROSITE" id="PS50888"/>
    </source>
</evidence>
<dbReference type="AlphaFoldDB" id="A0A1S3DNX6"/>
<dbReference type="Gene3D" id="4.10.280.10">
    <property type="entry name" value="Helix-loop-helix DNA-binding domain"/>
    <property type="match status" value="1"/>
</dbReference>
<dbReference type="InterPro" id="IPR036638">
    <property type="entry name" value="HLH_DNA-bd_sf"/>
</dbReference>
<dbReference type="Proteomes" id="UP000079169">
    <property type="component" value="Unplaced"/>
</dbReference>
<dbReference type="SMART" id="SM00353">
    <property type="entry name" value="HLH"/>
    <property type="match status" value="1"/>
</dbReference>
<dbReference type="SUPFAM" id="SSF47459">
    <property type="entry name" value="HLH, helix-loop-helix DNA-binding domain"/>
    <property type="match status" value="1"/>
</dbReference>
<dbReference type="GO" id="GO:0003700">
    <property type="term" value="F:DNA-binding transcription factor activity"/>
    <property type="evidence" value="ECO:0007669"/>
    <property type="project" value="TreeGrafter"/>
</dbReference>
<dbReference type="InterPro" id="IPR011598">
    <property type="entry name" value="bHLH_dom"/>
</dbReference>
<feature type="region of interest" description="Disordered" evidence="1">
    <location>
        <begin position="1"/>
        <end position="71"/>
    </location>
</feature>
<accession>A0A1S3DNX6</accession>
<dbReference type="GO" id="GO:0070888">
    <property type="term" value="F:E-box binding"/>
    <property type="evidence" value="ECO:0007669"/>
    <property type="project" value="TreeGrafter"/>
</dbReference>
<dbReference type="GO" id="GO:0005634">
    <property type="term" value="C:nucleus"/>
    <property type="evidence" value="ECO:0007669"/>
    <property type="project" value="TreeGrafter"/>
</dbReference>
<dbReference type="Pfam" id="PF00010">
    <property type="entry name" value="HLH"/>
    <property type="match status" value="1"/>
</dbReference>
<organism evidence="3 4">
    <name type="scientific">Diaphorina citri</name>
    <name type="common">Asian citrus psyllid</name>
    <dbReference type="NCBI Taxonomy" id="121845"/>
    <lineage>
        <taxon>Eukaryota</taxon>
        <taxon>Metazoa</taxon>
        <taxon>Ecdysozoa</taxon>
        <taxon>Arthropoda</taxon>
        <taxon>Hexapoda</taxon>
        <taxon>Insecta</taxon>
        <taxon>Pterygota</taxon>
        <taxon>Neoptera</taxon>
        <taxon>Paraneoptera</taxon>
        <taxon>Hemiptera</taxon>
        <taxon>Sternorrhyncha</taxon>
        <taxon>Psylloidea</taxon>
        <taxon>Psyllidae</taxon>
        <taxon>Diaphorininae</taxon>
        <taxon>Diaphorina</taxon>
    </lineage>
</organism>
<dbReference type="InterPro" id="IPR050359">
    <property type="entry name" value="bHLH_transcription_factors"/>
</dbReference>
<dbReference type="PaxDb" id="121845-A0A1S3DNX6"/>
<evidence type="ECO:0000313" key="4">
    <source>
        <dbReference type="RefSeq" id="XP_008485208.1"/>
    </source>
</evidence>
<feature type="compositionally biased region" description="Basic residues" evidence="1">
    <location>
        <begin position="43"/>
        <end position="53"/>
    </location>
</feature>
<proteinExistence type="predicted"/>
<dbReference type="OrthoDB" id="10063280at2759"/>
<dbReference type="PANTHER" id="PTHR19290">
    <property type="entry name" value="BASIC HELIX-LOOP-HELIX PROTEIN NEUROGENIN-RELATED"/>
    <property type="match status" value="1"/>
</dbReference>
<evidence type="ECO:0000313" key="3">
    <source>
        <dbReference type="Proteomes" id="UP000079169"/>
    </source>
</evidence>
<dbReference type="PANTHER" id="PTHR19290:SF147">
    <property type="entry name" value="HELIX-LOOP-HELIX PROTEIN DELILAH"/>
    <property type="match status" value="1"/>
</dbReference>
<gene>
    <name evidence="4" type="primary">LOC103521882</name>
</gene>
<dbReference type="GeneID" id="103521882"/>